<dbReference type="EMBL" id="VOAH01000009">
    <property type="protein sequence ID" value="TVP40171.1"/>
    <property type="molecule type" value="Genomic_DNA"/>
</dbReference>
<name>A0A557SU81_9ARCH</name>
<sequence>MQSICPRCDLSNVLENKYCSKCSYPLKPEAFEEIKAEENKKIVELETRYKEMDTVLQNLVQAFSSVDEQGKQIIARQLIQSGNFE</sequence>
<protein>
    <recommendedName>
        <fullName evidence="4">Zinc ribbon domain-containing protein</fullName>
    </recommendedName>
</protein>
<evidence type="ECO:0000313" key="2">
    <source>
        <dbReference type="EMBL" id="TVP40171.1"/>
    </source>
</evidence>
<keyword evidence="1" id="KW-0175">Coiled coil</keyword>
<gene>
    <name evidence="2" type="ORF">NARC_90077</name>
</gene>
<evidence type="ECO:0000313" key="3">
    <source>
        <dbReference type="Proteomes" id="UP000315289"/>
    </source>
</evidence>
<proteinExistence type="predicted"/>
<dbReference type="AlphaFoldDB" id="A0A557SU81"/>
<accession>A0A557SU81</accession>
<dbReference type="Proteomes" id="UP000315289">
    <property type="component" value="Unassembled WGS sequence"/>
</dbReference>
<comment type="caution">
    <text evidence="2">The sequence shown here is derived from an EMBL/GenBank/DDBJ whole genome shotgun (WGS) entry which is preliminary data.</text>
</comment>
<evidence type="ECO:0000256" key="1">
    <source>
        <dbReference type="SAM" id="Coils"/>
    </source>
</evidence>
<dbReference type="RefSeq" id="WP_144731895.1">
    <property type="nucleotide sequence ID" value="NZ_ML675585.1"/>
</dbReference>
<evidence type="ECO:0008006" key="4">
    <source>
        <dbReference type="Google" id="ProtNLM"/>
    </source>
</evidence>
<reference evidence="2 3" key="1">
    <citation type="journal article" date="2019" name="Front. Microbiol.">
        <title>Ammonia Oxidation by the Arctic Terrestrial Thaumarchaeote Candidatus Nitrosocosmicus arcticus Is Stimulated by Increasing Temperatures.</title>
        <authorList>
            <person name="Alves R.J.E."/>
            <person name="Kerou M."/>
            <person name="Zappe A."/>
            <person name="Bittner R."/>
            <person name="Abby S.S."/>
            <person name="Schmidt H.A."/>
            <person name="Pfeifer K."/>
            <person name="Schleper C."/>
        </authorList>
    </citation>
    <scope>NUCLEOTIDE SEQUENCE [LARGE SCALE GENOMIC DNA]</scope>
    <source>
        <strain evidence="2 3">Kfb</strain>
    </source>
</reference>
<feature type="coiled-coil region" evidence="1">
    <location>
        <begin position="35"/>
        <end position="62"/>
    </location>
</feature>
<organism evidence="2 3">
    <name type="scientific">Candidatus Nitrosocosmicus arcticus</name>
    <dbReference type="NCBI Taxonomy" id="2035267"/>
    <lineage>
        <taxon>Archaea</taxon>
        <taxon>Nitrososphaerota</taxon>
        <taxon>Nitrososphaeria</taxon>
        <taxon>Nitrososphaerales</taxon>
        <taxon>Nitrososphaeraceae</taxon>
        <taxon>Candidatus Nitrosocosmicus</taxon>
    </lineage>
</organism>
<keyword evidence="3" id="KW-1185">Reference proteome</keyword>